<evidence type="ECO:0000256" key="5">
    <source>
        <dbReference type="ARBA" id="ARBA00023163"/>
    </source>
</evidence>
<keyword evidence="4 8" id="KW-0805">Transcription regulation</keyword>
<dbReference type="Pfam" id="PF02268">
    <property type="entry name" value="TFIIA_gamma_N"/>
    <property type="match status" value="1"/>
</dbReference>
<organism evidence="11 12">
    <name type="scientific">Mortierella alpina</name>
    <name type="common">Oleaginous fungus</name>
    <name type="synonym">Mortierella renispora</name>
    <dbReference type="NCBI Taxonomy" id="64518"/>
    <lineage>
        <taxon>Eukaryota</taxon>
        <taxon>Fungi</taxon>
        <taxon>Fungi incertae sedis</taxon>
        <taxon>Mucoromycota</taxon>
        <taxon>Mortierellomycotina</taxon>
        <taxon>Mortierellomycetes</taxon>
        <taxon>Mortierellales</taxon>
        <taxon>Mortierellaceae</taxon>
        <taxon>Mortierella</taxon>
    </lineage>
</organism>
<evidence type="ECO:0000313" key="12">
    <source>
        <dbReference type="Proteomes" id="UP000738359"/>
    </source>
</evidence>
<dbReference type="FunFam" id="1.10.287.190:FF:000001">
    <property type="entry name" value="Transcription initiation factor IIA subunit 2"/>
    <property type="match status" value="1"/>
</dbReference>
<dbReference type="SUPFAM" id="SSF50784">
    <property type="entry name" value="Transcription factor IIA (TFIIA), beta-barrel domain"/>
    <property type="match status" value="1"/>
</dbReference>
<dbReference type="GO" id="GO:0006367">
    <property type="term" value="P:transcription initiation at RNA polymerase II promoter"/>
    <property type="evidence" value="ECO:0007669"/>
    <property type="project" value="InterPro"/>
</dbReference>
<dbReference type="CDD" id="cd10145">
    <property type="entry name" value="TFIIA_gamma_N"/>
    <property type="match status" value="1"/>
</dbReference>
<sequence>MSQFYEHYRKSSIGLALIDSLDELIQSGHINPQLAMRVLAQFDMSIAEALSTRVRNRANFKILLACVLPPAISQAHLDNYRSLDDVWTFVLSNPTFRFEHESVTAEKVKIVACKARVPGEA</sequence>
<dbReference type="AlphaFoldDB" id="A0A9P6M2T3"/>
<dbReference type="GO" id="GO:0005672">
    <property type="term" value="C:transcription factor TFIIA complex"/>
    <property type="evidence" value="ECO:0007669"/>
    <property type="project" value="InterPro"/>
</dbReference>
<dbReference type="OrthoDB" id="586585at2759"/>
<comment type="similarity">
    <text evidence="2 8">Belongs to the TFIIA subunit 2 family.</text>
</comment>
<dbReference type="CDD" id="cd10014">
    <property type="entry name" value="TFIIA_gamma_C"/>
    <property type="match status" value="1"/>
</dbReference>
<dbReference type="SUPFAM" id="SSF47396">
    <property type="entry name" value="Transcription factor IIA (TFIIA), alpha-helical domain"/>
    <property type="match status" value="1"/>
</dbReference>
<name>A0A9P6M2T3_MORAP</name>
<dbReference type="Gene3D" id="2.30.18.10">
    <property type="entry name" value="Transcription factor IIA (TFIIA), beta-barrel domain"/>
    <property type="match status" value="1"/>
</dbReference>
<evidence type="ECO:0000256" key="4">
    <source>
        <dbReference type="ARBA" id="ARBA00023015"/>
    </source>
</evidence>
<protein>
    <recommendedName>
        <fullName evidence="3 8">Transcription initiation factor IIA subunit 2</fullName>
    </recommendedName>
</protein>
<evidence type="ECO:0000256" key="1">
    <source>
        <dbReference type="ARBA" id="ARBA00004123"/>
    </source>
</evidence>
<dbReference type="PIRSF" id="PIRSF009415">
    <property type="entry name" value="Hum_TFIIA_gamma"/>
    <property type="match status" value="1"/>
</dbReference>
<accession>A0A9P6M2T3</accession>
<dbReference type="InterPro" id="IPR009083">
    <property type="entry name" value="TFIIA_a-hlx"/>
</dbReference>
<evidence type="ECO:0000259" key="10">
    <source>
        <dbReference type="Pfam" id="PF02751"/>
    </source>
</evidence>
<feature type="domain" description="Transcription initiation factor IIA gamma subunit C-terminal" evidence="10">
    <location>
        <begin position="75"/>
        <end position="115"/>
    </location>
</feature>
<dbReference type="InterPro" id="IPR009088">
    <property type="entry name" value="TFIIA_b-brl"/>
</dbReference>
<dbReference type="Pfam" id="PF02751">
    <property type="entry name" value="TFIIA_gamma_C"/>
    <property type="match status" value="1"/>
</dbReference>
<dbReference type="PANTHER" id="PTHR10966">
    <property type="entry name" value="TRANSCRIPTION INITIATION FACTOR IIA SUBUNIT 2"/>
    <property type="match status" value="1"/>
</dbReference>
<dbReference type="InterPro" id="IPR015872">
    <property type="entry name" value="TFIIA_gsu_N"/>
</dbReference>
<evidence type="ECO:0000313" key="11">
    <source>
        <dbReference type="EMBL" id="KAF9963274.1"/>
    </source>
</evidence>
<dbReference type="InterPro" id="IPR015871">
    <property type="entry name" value="TFIIA_gsu_C"/>
</dbReference>
<feature type="domain" description="Transcription initiation factor IIA gamma subunit N-terminal" evidence="9">
    <location>
        <begin position="4"/>
        <end position="50"/>
    </location>
</feature>
<keyword evidence="5 8" id="KW-0804">Transcription</keyword>
<evidence type="ECO:0000256" key="7">
    <source>
        <dbReference type="ARBA" id="ARBA00024733"/>
    </source>
</evidence>
<evidence type="ECO:0000256" key="6">
    <source>
        <dbReference type="ARBA" id="ARBA00023242"/>
    </source>
</evidence>
<evidence type="ECO:0000256" key="8">
    <source>
        <dbReference type="PIRNR" id="PIRNR009415"/>
    </source>
</evidence>
<comment type="subcellular location">
    <subcellularLocation>
        <location evidence="1 8">Nucleus</location>
    </subcellularLocation>
</comment>
<proteinExistence type="inferred from homology"/>
<comment type="function">
    <text evidence="7">TFIIA is a component of the transcription machinery of RNA polymerase II and plays an important role in transcriptional activation. TFIIA in a complex with TBP mediates transcriptional activity.</text>
</comment>
<dbReference type="Proteomes" id="UP000738359">
    <property type="component" value="Unassembled WGS sequence"/>
</dbReference>
<keyword evidence="6 8" id="KW-0539">Nucleus</keyword>
<dbReference type="EMBL" id="JAAAHY010000483">
    <property type="protein sequence ID" value="KAF9963274.1"/>
    <property type="molecule type" value="Genomic_DNA"/>
</dbReference>
<gene>
    <name evidence="11" type="primary">TOA2</name>
    <name evidence="11" type="ORF">BGZ70_007528</name>
</gene>
<evidence type="ECO:0000259" key="9">
    <source>
        <dbReference type="Pfam" id="PF02268"/>
    </source>
</evidence>
<evidence type="ECO:0000256" key="2">
    <source>
        <dbReference type="ARBA" id="ARBA00007675"/>
    </source>
</evidence>
<dbReference type="Gene3D" id="1.10.287.190">
    <property type="entry name" value="Transcription factor IIA gamma subunit, alpha-helical domain"/>
    <property type="match status" value="1"/>
</dbReference>
<dbReference type="InterPro" id="IPR003194">
    <property type="entry name" value="TFIIA_gsu"/>
</dbReference>
<comment type="caution">
    <text evidence="11">The sequence shown here is derived from an EMBL/GenBank/DDBJ whole genome shotgun (WGS) entry which is preliminary data.</text>
</comment>
<evidence type="ECO:0000256" key="3">
    <source>
        <dbReference type="ARBA" id="ARBA00019928"/>
    </source>
</evidence>
<keyword evidence="12" id="KW-1185">Reference proteome</keyword>
<reference evidence="11" key="1">
    <citation type="journal article" date="2020" name="Fungal Divers.">
        <title>Resolving the Mortierellaceae phylogeny through synthesis of multi-gene phylogenetics and phylogenomics.</title>
        <authorList>
            <person name="Vandepol N."/>
            <person name="Liber J."/>
            <person name="Desiro A."/>
            <person name="Na H."/>
            <person name="Kennedy M."/>
            <person name="Barry K."/>
            <person name="Grigoriev I.V."/>
            <person name="Miller A.N."/>
            <person name="O'Donnell K."/>
            <person name="Stajich J.E."/>
            <person name="Bonito G."/>
        </authorList>
    </citation>
    <scope>NUCLEOTIDE SEQUENCE</scope>
    <source>
        <strain evidence="11">CK1249</strain>
    </source>
</reference>